<evidence type="ECO:0000313" key="5">
    <source>
        <dbReference type="Proteomes" id="UP000735302"/>
    </source>
</evidence>
<keyword evidence="5" id="KW-1185">Reference proteome</keyword>
<keyword evidence="2" id="KW-0472">Membrane</keyword>
<dbReference type="Proteomes" id="UP000735302">
    <property type="component" value="Unassembled WGS sequence"/>
</dbReference>
<evidence type="ECO:0000256" key="2">
    <source>
        <dbReference type="SAM" id="Phobius"/>
    </source>
</evidence>
<keyword evidence="2" id="KW-0812">Transmembrane</keyword>
<comment type="caution">
    <text evidence="4">The sequence shown here is derived from an EMBL/GenBank/DDBJ whole genome shotgun (WGS) entry which is preliminary data.</text>
</comment>
<feature type="transmembrane region" description="Helical" evidence="2">
    <location>
        <begin position="235"/>
        <end position="259"/>
    </location>
</feature>
<proteinExistence type="predicted"/>
<dbReference type="EMBL" id="BLXT01001947">
    <property type="protein sequence ID" value="GFN89666.1"/>
    <property type="molecule type" value="Genomic_DNA"/>
</dbReference>
<evidence type="ECO:0000256" key="3">
    <source>
        <dbReference type="SAM" id="SignalP"/>
    </source>
</evidence>
<feature type="region of interest" description="Disordered" evidence="1">
    <location>
        <begin position="182"/>
        <end position="203"/>
    </location>
</feature>
<protein>
    <submittedName>
        <fullName evidence="4">Uncharacterized protein</fullName>
    </submittedName>
</protein>
<keyword evidence="2" id="KW-1133">Transmembrane helix</keyword>
<evidence type="ECO:0000256" key="1">
    <source>
        <dbReference type="SAM" id="MobiDB-lite"/>
    </source>
</evidence>
<sequence length="326" mass="36014">MALCDLHQFCLTLIPVLGVMLTNVSFSIGQDNGQPNATLVFDNLYNVTFPSSSLERFFQCLCNKNNKICRHSYNHVIVFDYEADANPESQDFSEGDATGNTFICHPGRFAPVDAISCVRSSEAFDWCNRVTYCRPVFVNLTFDASCDFSCVNIQWIATSLESRHFADTPELEEGTCGVILPTNEPESNKITTPVPSSSTEVPVSNPTTTPALSFCSNETSAGAGNLHQGSSQTSLLFALIVGWVVVAILIIMIVAFLVYRRYKRRVWAWNTNEKKKGVGHPTENGKVDLEKRETEAETGHEGSNNVAKGLELRLPKLPPINVVNEH</sequence>
<organism evidence="4 5">
    <name type="scientific">Plakobranchus ocellatus</name>
    <dbReference type="NCBI Taxonomy" id="259542"/>
    <lineage>
        <taxon>Eukaryota</taxon>
        <taxon>Metazoa</taxon>
        <taxon>Spiralia</taxon>
        <taxon>Lophotrochozoa</taxon>
        <taxon>Mollusca</taxon>
        <taxon>Gastropoda</taxon>
        <taxon>Heterobranchia</taxon>
        <taxon>Euthyneura</taxon>
        <taxon>Panpulmonata</taxon>
        <taxon>Sacoglossa</taxon>
        <taxon>Placobranchoidea</taxon>
        <taxon>Plakobranchidae</taxon>
        <taxon>Plakobranchus</taxon>
    </lineage>
</organism>
<feature type="compositionally biased region" description="Low complexity" evidence="1">
    <location>
        <begin position="191"/>
        <end position="203"/>
    </location>
</feature>
<evidence type="ECO:0000313" key="4">
    <source>
        <dbReference type="EMBL" id="GFN89666.1"/>
    </source>
</evidence>
<name>A0AAV3Z516_9GAST</name>
<dbReference type="AlphaFoldDB" id="A0AAV3Z516"/>
<accession>A0AAV3Z516</accession>
<feature type="signal peptide" evidence="3">
    <location>
        <begin position="1"/>
        <end position="29"/>
    </location>
</feature>
<feature type="compositionally biased region" description="Basic and acidic residues" evidence="1">
    <location>
        <begin position="283"/>
        <end position="300"/>
    </location>
</feature>
<keyword evidence="3" id="KW-0732">Signal</keyword>
<gene>
    <name evidence="4" type="ORF">PoB_001617200</name>
</gene>
<reference evidence="4 5" key="1">
    <citation type="journal article" date="2021" name="Elife">
        <title>Chloroplast acquisition without the gene transfer in kleptoplastic sea slugs, Plakobranchus ocellatus.</title>
        <authorList>
            <person name="Maeda T."/>
            <person name="Takahashi S."/>
            <person name="Yoshida T."/>
            <person name="Shimamura S."/>
            <person name="Takaki Y."/>
            <person name="Nagai Y."/>
            <person name="Toyoda A."/>
            <person name="Suzuki Y."/>
            <person name="Arimoto A."/>
            <person name="Ishii H."/>
            <person name="Satoh N."/>
            <person name="Nishiyama T."/>
            <person name="Hasebe M."/>
            <person name="Maruyama T."/>
            <person name="Minagawa J."/>
            <person name="Obokata J."/>
            <person name="Shigenobu S."/>
        </authorList>
    </citation>
    <scope>NUCLEOTIDE SEQUENCE [LARGE SCALE GENOMIC DNA]</scope>
</reference>
<feature type="region of interest" description="Disordered" evidence="1">
    <location>
        <begin position="274"/>
        <end position="310"/>
    </location>
</feature>
<feature type="chain" id="PRO_5043461437" evidence="3">
    <location>
        <begin position="30"/>
        <end position="326"/>
    </location>
</feature>